<dbReference type="Pfam" id="PF02854">
    <property type="entry name" value="MIF4G"/>
    <property type="match status" value="2"/>
</dbReference>
<sequence length="1173" mass="133649">MERHRKRELRELNIRAWNGEQDVFPVHASLDSSMKKNTAYIKRLRTGIQASAQSQFLQDVQTLSLHKYLSEIISACYEGLCKLKTPAEIATGVEVVSALHQRFGPSEFTGYMGWYIGRGLSTPDKSQLKSLTQEVREKEEKERLARQRILLRVATELWLVGVLRSLDDVSRPEEAGKTKENIKLVETSKARAATAVNADAEPFPLEVLKDMLGHDREHANLPLLVIFVKAFAWDILGARTSSVEGRKTVNEDGSTTSDRKDDTSATEDDDADAKDPPIIGPELQQRFKNILKRYFEDVKAHLLRDQKQLVSQGRRNAEAYVKSGEVFEDRQANYEKQMKAQEKLIANAQVLADALDLDMPDLKEKDASANTGDGLIGLVKTGEYLRGQGDGPGIWEDEDERRFYENLIDLKDRVPGILLEEPKKKKADDEQVGKKTETKAEVEEKDKAESSAAEVKPTDSDDLSTAIANKSVGAQVDAVLAKLPELNTKDAVDSTAIEFCFLNSKASRNRLIKAVQEIPKGRSDLLPLYSRLIATLGKYMPDVSQGLVAYLDDEFRSLQRRKSKDFLGQVRTQNVRYLAELTKFGVVPEHVIFHCLKVSLDDFSRMNIEIICNLLENCGRYLLRNPDTSPRMASFLETLQRKKSAQVLGQQERMLIENAMYYVNPPERAAIEQKDRTPIELFLRKIMYQDLTRRSMDKTVRTIRKMHWEEEEVVNILHKIFSKPGKIKYSNVHLLAIILGTIHRYHQDFTISVIDDLLESITFGLELNDFKFNQRRIAEVKYLGEMYLYRLVDSPLVFDILYKLLNYGWEGGYARPGLYNPLDLSDDYFRIRLVCNLLETCGMYFDKGTAKKKLDFFLSYFQYYLCMKDALPMDVEFIVQDAYNLTRPQWKLITNLDEAARAFSDAVAQNYQSSASGKAVEPDDDEASASEDEDGPDDEDLVVPEGDDDKSSGEDVEDSGDDEPVKHTSSDEEEEQIIVTRPEDERDPEAEAEFDRELAKLMSESVESRKFERKPVFDVPLPMRRAREAAATAEDSGSEAPVQAPTLNTVKFSLLSKRGNKNQTRSIDLPSDSTFAVAMRNKQQAEREEQQRIKNLVLNYDLRDDDAEGESPFLYDPLQLNFNKIRTETRQGLEKTHNPYAQPRLDKAGTNRSNQRSRKLQLSDVNWYDPTPR</sequence>
<dbReference type="Gene3D" id="4.10.80.160">
    <property type="match status" value="1"/>
</dbReference>
<feature type="region of interest" description="Disordered" evidence="3">
    <location>
        <begin position="1129"/>
        <end position="1173"/>
    </location>
</feature>
<organism evidence="5 6">
    <name type="scientific">Pseudopithomyces chartarum</name>
    <dbReference type="NCBI Taxonomy" id="1892770"/>
    <lineage>
        <taxon>Eukaryota</taxon>
        <taxon>Fungi</taxon>
        <taxon>Dikarya</taxon>
        <taxon>Ascomycota</taxon>
        <taxon>Pezizomycotina</taxon>
        <taxon>Dothideomycetes</taxon>
        <taxon>Pleosporomycetidae</taxon>
        <taxon>Pleosporales</taxon>
        <taxon>Massarineae</taxon>
        <taxon>Didymosphaeriaceae</taxon>
        <taxon>Pseudopithomyces</taxon>
    </lineage>
</organism>
<feature type="region of interest" description="Disordered" evidence="3">
    <location>
        <begin position="245"/>
        <end position="279"/>
    </location>
</feature>
<dbReference type="FunFam" id="1.25.40.180:FF:000037">
    <property type="entry name" value="Nonsense-mediated mRNA decay factor (Upf2)"/>
    <property type="match status" value="1"/>
</dbReference>
<dbReference type="SMART" id="SM00543">
    <property type="entry name" value="MIF4G"/>
    <property type="match status" value="2"/>
</dbReference>
<name>A0AAN6LQ66_9PLEO</name>
<dbReference type="PANTHER" id="PTHR12839:SF7">
    <property type="entry name" value="REGULATOR OF NONSENSE TRANSCRIPTS 2"/>
    <property type="match status" value="1"/>
</dbReference>
<dbReference type="SUPFAM" id="SSF48371">
    <property type="entry name" value="ARM repeat"/>
    <property type="match status" value="2"/>
</dbReference>
<dbReference type="Pfam" id="PF04050">
    <property type="entry name" value="Upf2"/>
    <property type="match status" value="1"/>
</dbReference>
<feature type="domain" description="MIF4G" evidence="4">
    <location>
        <begin position="681"/>
        <end position="889"/>
    </location>
</feature>
<reference evidence="5 6" key="1">
    <citation type="submission" date="2021-02" db="EMBL/GenBank/DDBJ databases">
        <title>Genome assembly of Pseudopithomyces chartarum.</title>
        <authorList>
            <person name="Jauregui R."/>
            <person name="Singh J."/>
            <person name="Voisey C."/>
        </authorList>
    </citation>
    <scope>NUCLEOTIDE SEQUENCE [LARGE SCALE GENOMIC DNA]</scope>
    <source>
        <strain evidence="5 6">AGR01</strain>
    </source>
</reference>
<feature type="compositionally biased region" description="Acidic residues" evidence="3">
    <location>
        <begin position="922"/>
        <end position="962"/>
    </location>
</feature>
<evidence type="ECO:0000259" key="4">
    <source>
        <dbReference type="SMART" id="SM00543"/>
    </source>
</evidence>
<evidence type="ECO:0000256" key="2">
    <source>
        <dbReference type="ARBA" id="ARBA00022490"/>
    </source>
</evidence>
<comment type="subcellular location">
    <subcellularLocation>
        <location evidence="1">Cytoplasm</location>
    </subcellularLocation>
</comment>
<keyword evidence="6" id="KW-1185">Reference proteome</keyword>
<proteinExistence type="predicted"/>
<dbReference type="PANTHER" id="PTHR12839">
    <property type="entry name" value="NONSENSE-MEDIATED MRNA DECAY PROTEIN 2 UP-FRAMESHIFT SUPPRESSOR 2"/>
    <property type="match status" value="1"/>
</dbReference>
<dbReference type="InterPro" id="IPR039762">
    <property type="entry name" value="Nmd2/UPF2"/>
</dbReference>
<evidence type="ECO:0000313" key="5">
    <source>
        <dbReference type="EMBL" id="KAK3201416.1"/>
    </source>
</evidence>
<dbReference type="InterPro" id="IPR007193">
    <property type="entry name" value="Upf2/Nmd2_C"/>
</dbReference>
<keyword evidence="2" id="KW-0963">Cytoplasm</keyword>
<dbReference type="GO" id="GO:0003723">
    <property type="term" value="F:RNA binding"/>
    <property type="evidence" value="ECO:0007669"/>
    <property type="project" value="InterPro"/>
</dbReference>
<dbReference type="GO" id="GO:0000184">
    <property type="term" value="P:nuclear-transcribed mRNA catabolic process, nonsense-mediated decay"/>
    <property type="evidence" value="ECO:0007669"/>
    <property type="project" value="InterPro"/>
</dbReference>
<feature type="region of interest" description="Disordered" evidence="3">
    <location>
        <begin position="421"/>
        <end position="462"/>
    </location>
</feature>
<feature type="region of interest" description="Disordered" evidence="3">
    <location>
        <begin position="913"/>
        <end position="993"/>
    </location>
</feature>
<protein>
    <recommendedName>
        <fullName evidence="4">MIF4G domain-containing protein</fullName>
    </recommendedName>
</protein>
<dbReference type="GO" id="GO:0005737">
    <property type="term" value="C:cytoplasm"/>
    <property type="evidence" value="ECO:0007669"/>
    <property type="project" value="UniProtKB-SubCell"/>
</dbReference>
<comment type="caution">
    <text evidence="5">The sequence shown here is derived from an EMBL/GenBank/DDBJ whole genome shotgun (WGS) entry which is preliminary data.</text>
</comment>
<evidence type="ECO:0000313" key="6">
    <source>
        <dbReference type="Proteomes" id="UP001280581"/>
    </source>
</evidence>
<dbReference type="InterPro" id="IPR003890">
    <property type="entry name" value="MIF4G-like_typ-3"/>
</dbReference>
<dbReference type="EMBL" id="WVTA01000016">
    <property type="protein sequence ID" value="KAK3201416.1"/>
    <property type="molecule type" value="Genomic_DNA"/>
</dbReference>
<feature type="domain" description="MIF4G" evidence="4">
    <location>
        <begin position="476"/>
        <end position="666"/>
    </location>
</feature>
<dbReference type="Proteomes" id="UP001280581">
    <property type="component" value="Unassembled WGS sequence"/>
</dbReference>
<dbReference type="Gene3D" id="1.25.40.180">
    <property type="match status" value="3"/>
</dbReference>
<evidence type="ECO:0000256" key="3">
    <source>
        <dbReference type="SAM" id="MobiDB-lite"/>
    </source>
</evidence>
<dbReference type="FunFam" id="1.25.40.180:FF:000052">
    <property type="entry name" value="Nonsense-mediated mRNA decay factor"/>
    <property type="match status" value="1"/>
</dbReference>
<evidence type="ECO:0000256" key="1">
    <source>
        <dbReference type="ARBA" id="ARBA00004496"/>
    </source>
</evidence>
<dbReference type="GO" id="GO:0035145">
    <property type="term" value="C:exon-exon junction complex"/>
    <property type="evidence" value="ECO:0007669"/>
    <property type="project" value="TreeGrafter"/>
</dbReference>
<gene>
    <name evidence="5" type="ORF">GRF29_185g872047</name>
</gene>
<accession>A0AAN6LQ66</accession>
<dbReference type="InterPro" id="IPR016024">
    <property type="entry name" value="ARM-type_fold"/>
</dbReference>
<feature type="compositionally biased region" description="Basic and acidic residues" evidence="3">
    <location>
        <begin position="421"/>
        <end position="449"/>
    </location>
</feature>
<dbReference type="AlphaFoldDB" id="A0AAN6LQ66"/>